<proteinExistence type="predicted"/>
<dbReference type="RefSeq" id="WP_231464795.1">
    <property type="nucleotide sequence ID" value="NZ_JAJOHW010000149.1"/>
</dbReference>
<evidence type="ECO:0000313" key="2">
    <source>
        <dbReference type="Proteomes" id="UP001595999"/>
    </source>
</evidence>
<sequence length="185" mass="19866">MHARNYTELPEAGVLAIEYCGENLDMNAIAVIQLNLQAIAEKVAAHVTGVRISEDVRTAFSPGITGRFEYTLNPTIRLVPNEIRIGSLFEYVIPFVPILTDPDVRAAMQGVLGNIIFTIGNSTPGNYFQAETKGKTPRAATPQIEIGPNVAAIAVALAQHGPQGLTIRHKAPDGSVTEVEIKPNP</sequence>
<dbReference type="Proteomes" id="UP001595999">
    <property type="component" value="Unassembled WGS sequence"/>
</dbReference>
<organism evidence="1 2">
    <name type="scientific">Chromobacterium aquaticum</name>
    <dbReference type="NCBI Taxonomy" id="467180"/>
    <lineage>
        <taxon>Bacteria</taxon>
        <taxon>Pseudomonadati</taxon>
        <taxon>Pseudomonadota</taxon>
        <taxon>Betaproteobacteria</taxon>
        <taxon>Neisseriales</taxon>
        <taxon>Chromobacteriaceae</taxon>
        <taxon>Chromobacterium</taxon>
    </lineage>
</organism>
<evidence type="ECO:0000313" key="1">
    <source>
        <dbReference type="EMBL" id="MFC4491441.1"/>
    </source>
</evidence>
<comment type="caution">
    <text evidence="1">The sequence shown here is derived from an EMBL/GenBank/DDBJ whole genome shotgun (WGS) entry which is preliminary data.</text>
</comment>
<accession>A0ABV9A164</accession>
<reference evidence="2" key="1">
    <citation type="journal article" date="2019" name="Int. J. Syst. Evol. Microbiol.">
        <title>The Global Catalogue of Microorganisms (GCM) 10K type strain sequencing project: providing services to taxonomists for standard genome sequencing and annotation.</title>
        <authorList>
            <consortium name="The Broad Institute Genomics Platform"/>
            <consortium name="The Broad Institute Genome Sequencing Center for Infectious Disease"/>
            <person name="Wu L."/>
            <person name="Ma J."/>
        </authorList>
    </citation>
    <scope>NUCLEOTIDE SEQUENCE [LARGE SCALE GENOMIC DNA]</scope>
    <source>
        <strain evidence="2">CGMCC 4.7608</strain>
    </source>
</reference>
<dbReference type="EMBL" id="JBHSEK010000013">
    <property type="protein sequence ID" value="MFC4491441.1"/>
    <property type="molecule type" value="Genomic_DNA"/>
</dbReference>
<protein>
    <submittedName>
        <fullName evidence="1">Uncharacterized protein</fullName>
    </submittedName>
</protein>
<name>A0ABV9A164_9NEIS</name>
<gene>
    <name evidence="1" type="ORF">ACFO0R_17670</name>
</gene>
<keyword evidence="2" id="KW-1185">Reference proteome</keyword>